<gene>
    <name evidence="1" type="ORF">LCGC14_1046060</name>
</gene>
<dbReference type="EMBL" id="LAZR01004342">
    <property type="protein sequence ID" value="KKN09489.1"/>
    <property type="molecule type" value="Genomic_DNA"/>
</dbReference>
<evidence type="ECO:0000313" key="1">
    <source>
        <dbReference type="EMBL" id="KKN09489.1"/>
    </source>
</evidence>
<dbReference type="AlphaFoldDB" id="A0A0F9MUP3"/>
<protein>
    <submittedName>
        <fullName evidence="1">Uncharacterized protein</fullName>
    </submittedName>
</protein>
<sequence length="51" mass="6285">MFHRHKWETIGLVMDTTLNPETVAPLQWTWTLFQCRRNMKGCWRFKLEAYL</sequence>
<accession>A0A0F9MUP3</accession>
<comment type="caution">
    <text evidence="1">The sequence shown here is derived from an EMBL/GenBank/DDBJ whole genome shotgun (WGS) entry which is preliminary data.</text>
</comment>
<reference evidence="1" key="1">
    <citation type="journal article" date="2015" name="Nature">
        <title>Complex archaea that bridge the gap between prokaryotes and eukaryotes.</title>
        <authorList>
            <person name="Spang A."/>
            <person name="Saw J.H."/>
            <person name="Jorgensen S.L."/>
            <person name="Zaremba-Niedzwiedzka K."/>
            <person name="Martijn J."/>
            <person name="Lind A.E."/>
            <person name="van Eijk R."/>
            <person name="Schleper C."/>
            <person name="Guy L."/>
            <person name="Ettema T.J."/>
        </authorList>
    </citation>
    <scope>NUCLEOTIDE SEQUENCE</scope>
</reference>
<organism evidence="1">
    <name type="scientific">marine sediment metagenome</name>
    <dbReference type="NCBI Taxonomy" id="412755"/>
    <lineage>
        <taxon>unclassified sequences</taxon>
        <taxon>metagenomes</taxon>
        <taxon>ecological metagenomes</taxon>
    </lineage>
</organism>
<name>A0A0F9MUP3_9ZZZZ</name>
<proteinExistence type="predicted"/>